<dbReference type="EMBL" id="JAGTJQ010000004">
    <property type="protein sequence ID" value="KAH7033187.1"/>
    <property type="molecule type" value="Genomic_DNA"/>
</dbReference>
<dbReference type="PANTHER" id="PTHR11592:SF78">
    <property type="entry name" value="GLUTATHIONE PEROXIDASE"/>
    <property type="match status" value="1"/>
</dbReference>
<evidence type="ECO:0000256" key="4">
    <source>
        <dbReference type="ARBA" id="ARBA00023002"/>
    </source>
</evidence>
<protein>
    <recommendedName>
        <fullName evidence="7">Glutathione peroxidase</fullName>
    </recommendedName>
</protein>
<keyword evidence="4 7" id="KW-0560">Oxidoreductase</keyword>
<dbReference type="FunFam" id="3.40.30.10:FF:000010">
    <property type="entry name" value="Glutathione peroxidase"/>
    <property type="match status" value="1"/>
</dbReference>
<dbReference type="GeneID" id="70186218"/>
<evidence type="ECO:0000256" key="8">
    <source>
        <dbReference type="SAM" id="MobiDB-lite"/>
    </source>
</evidence>
<dbReference type="PROSITE" id="PS00460">
    <property type="entry name" value="GLUTATHIONE_PEROXID_1"/>
    <property type="match status" value="1"/>
</dbReference>
<feature type="compositionally biased region" description="Low complexity" evidence="8">
    <location>
        <begin position="94"/>
        <end position="122"/>
    </location>
</feature>
<dbReference type="InterPro" id="IPR029759">
    <property type="entry name" value="GPX_AS"/>
</dbReference>
<accession>A0A9P8YBK3</accession>
<gene>
    <name evidence="9" type="ORF">B0I36DRAFT_348281</name>
</gene>
<evidence type="ECO:0000313" key="9">
    <source>
        <dbReference type="EMBL" id="KAH7033187.1"/>
    </source>
</evidence>
<feature type="region of interest" description="Disordered" evidence="8">
    <location>
        <begin position="94"/>
        <end position="128"/>
    </location>
</feature>
<dbReference type="AlphaFoldDB" id="A0A9P8YBK3"/>
<dbReference type="Pfam" id="PF00255">
    <property type="entry name" value="GSHPx"/>
    <property type="match status" value="1"/>
</dbReference>
<dbReference type="InterPro" id="IPR036249">
    <property type="entry name" value="Thioredoxin-like_sf"/>
</dbReference>
<evidence type="ECO:0000256" key="1">
    <source>
        <dbReference type="ARBA" id="ARBA00006926"/>
    </source>
</evidence>
<dbReference type="InterPro" id="IPR000889">
    <property type="entry name" value="Glutathione_peroxidase"/>
</dbReference>
<feature type="region of interest" description="Disordered" evidence="8">
    <location>
        <begin position="1"/>
        <end position="32"/>
    </location>
</feature>
<comment type="catalytic activity">
    <reaction evidence="6">
        <text>a hydroperoxide + [thioredoxin]-dithiol = an alcohol + [thioredoxin]-disulfide + H2O</text>
        <dbReference type="Rhea" id="RHEA:62620"/>
        <dbReference type="Rhea" id="RHEA-COMP:10698"/>
        <dbReference type="Rhea" id="RHEA-COMP:10700"/>
        <dbReference type="ChEBI" id="CHEBI:15377"/>
        <dbReference type="ChEBI" id="CHEBI:29950"/>
        <dbReference type="ChEBI" id="CHEBI:30879"/>
        <dbReference type="ChEBI" id="CHEBI:35924"/>
        <dbReference type="ChEBI" id="CHEBI:50058"/>
        <dbReference type="EC" id="1.11.1.24"/>
    </reaction>
</comment>
<dbReference type="Gene3D" id="3.40.30.10">
    <property type="entry name" value="Glutaredoxin"/>
    <property type="match status" value="1"/>
</dbReference>
<dbReference type="PROSITE" id="PS51355">
    <property type="entry name" value="GLUTATHIONE_PEROXID_3"/>
    <property type="match status" value="1"/>
</dbReference>
<evidence type="ECO:0000256" key="5">
    <source>
        <dbReference type="ARBA" id="ARBA00023284"/>
    </source>
</evidence>
<proteinExistence type="inferred from homology"/>
<name>A0A9P8YBK3_9PEZI</name>
<evidence type="ECO:0000313" key="10">
    <source>
        <dbReference type="Proteomes" id="UP000756346"/>
    </source>
</evidence>
<comment type="caution">
    <text evidence="9">The sequence shown here is derived from an EMBL/GenBank/DDBJ whole genome shotgun (WGS) entry which is preliminary data.</text>
</comment>
<evidence type="ECO:0000256" key="2">
    <source>
        <dbReference type="ARBA" id="ARBA00022559"/>
    </source>
</evidence>
<evidence type="ECO:0000256" key="7">
    <source>
        <dbReference type="RuleBase" id="RU000499"/>
    </source>
</evidence>
<sequence>MEVVVRESVRGASVKSHTSLQSGHRANGEPEVRKGTGHVFARAAASVPFLLPPSTWCKQALKHAQKLGASAAPHRIGPPAAAASALSSRRSIFHTSSPATTHTSASSIAPITRTTTTTTTTTQPHPPARTFSTTVANMASATSFYDFKPVDKKGEAKPLADYKGKVVLIVNTASKCGFTPQYAGLEKLWKDLKAKHADDFVILGFPCNQFGGQEPGTNDDIQEFCQLNYGVTFPIMGKIDVNGDKADPLFEWLKSEQPGLLGMKRVKWNFEKFLVGRDGKVKGRWASTTKPESLEKNILEELNKQA</sequence>
<dbReference type="SUPFAM" id="SSF52833">
    <property type="entry name" value="Thioredoxin-like"/>
    <property type="match status" value="1"/>
</dbReference>
<dbReference type="InterPro" id="IPR029760">
    <property type="entry name" value="GPX_CS"/>
</dbReference>
<keyword evidence="5" id="KW-0676">Redox-active center</keyword>
<keyword evidence="2 7" id="KW-0575">Peroxidase</keyword>
<dbReference type="PRINTS" id="PR01011">
    <property type="entry name" value="GLUTPROXDASE"/>
</dbReference>
<reference evidence="9" key="1">
    <citation type="journal article" date="2021" name="Nat. Commun.">
        <title>Genetic determinants of endophytism in the Arabidopsis root mycobiome.</title>
        <authorList>
            <person name="Mesny F."/>
            <person name="Miyauchi S."/>
            <person name="Thiergart T."/>
            <person name="Pickel B."/>
            <person name="Atanasova L."/>
            <person name="Karlsson M."/>
            <person name="Huettel B."/>
            <person name="Barry K.W."/>
            <person name="Haridas S."/>
            <person name="Chen C."/>
            <person name="Bauer D."/>
            <person name="Andreopoulos W."/>
            <person name="Pangilinan J."/>
            <person name="LaButti K."/>
            <person name="Riley R."/>
            <person name="Lipzen A."/>
            <person name="Clum A."/>
            <person name="Drula E."/>
            <person name="Henrissat B."/>
            <person name="Kohler A."/>
            <person name="Grigoriev I.V."/>
            <person name="Martin F.M."/>
            <person name="Hacquard S."/>
        </authorList>
    </citation>
    <scope>NUCLEOTIDE SEQUENCE</scope>
    <source>
        <strain evidence="9">MPI-CAGE-CH-0230</strain>
    </source>
</reference>
<keyword evidence="10" id="KW-1185">Reference proteome</keyword>
<feature type="compositionally biased region" description="Polar residues" evidence="8">
    <location>
        <begin position="15"/>
        <end position="24"/>
    </location>
</feature>
<evidence type="ECO:0000256" key="3">
    <source>
        <dbReference type="ARBA" id="ARBA00022862"/>
    </source>
</evidence>
<dbReference type="PROSITE" id="PS00763">
    <property type="entry name" value="GLUTATHIONE_PEROXID_2"/>
    <property type="match status" value="1"/>
</dbReference>
<evidence type="ECO:0000256" key="6">
    <source>
        <dbReference type="ARBA" id="ARBA00049091"/>
    </source>
</evidence>
<dbReference type="OrthoDB" id="446890at2759"/>
<dbReference type="RefSeq" id="XP_046014019.1">
    <property type="nucleotide sequence ID" value="XM_046156672.1"/>
</dbReference>
<keyword evidence="3" id="KW-0049">Antioxidant</keyword>
<dbReference type="PANTHER" id="PTHR11592">
    <property type="entry name" value="GLUTATHIONE PEROXIDASE"/>
    <property type="match status" value="1"/>
</dbReference>
<comment type="similarity">
    <text evidence="1 7">Belongs to the glutathione peroxidase family.</text>
</comment>
<organism evidence="9 10">
    <name type="scientific">Microdochium trichocladiopsis</name>
    <dbReference type="NCBI Taxonomy" id="1682393"/>
    <lineage>
        <taxon>Eukaryota</taxon>
        <taxon>Fungi</taxon>
        <taxon>Dikarya</taxon>
        <taxon>Ascomycota</taxon>
        <taxon>Pezizomycotina</taxon>
        <taxon>Sordariomycetes</taxon>
        <taxon>Xylariomycetidae</taxon>
        <taxon>Xylariales</taxon>
        <taxon>Microdochiaceae</taxon>
        <taxon>Microdochium</taxon>
    </lineage>
</organism>
<dbReference type="GO" id="GO:0140824">
    <property type="term" value="F:thioredoxin-dependent peroxiredoxin activity"/>
    <property type="evidence" value="ECO:0007669"/>
    <property type="project" value="UniProtKB-EC"/>
</dbReference>
<dbReference type="CDD" id="cd00340">
    <property type="entry name" value="GSH_Peroxidase"/>
    <property type="match status" value="1"/>
</dbReference>
<dbReference type="Proteomes" id="UP000756346">
    <property type="component" value="Unassembled WGS sequence"/>
</dbReference>
<dbReference type="GO" id="GO:0034599">
    <property type="term" value="P:cellular response to oxidative stress"/>
    <property type="evidence" value="ECO:0007669"/>
    <property type="project" value="TreeGrafter"/>
</dbReference>